<dbReference type="InterPro" id="IPR003594">
    <property type="entry name" value="HATPase_dom"/>
</dbReference>
<dbReference type="InterPro" id="IPR011110">
    <property type="entry name" value="Reg_prop"/>
</dbReference>
<dbReference type="Gene3D" id="2.60.40.10">
    <property type="entry name" value="Immunoglobulins"/>
    <property type="match status" value="1"/>
</dbReference>
<feature type="domain" description="Histidine kinase" evidence="6">
    <location>
        <begin position="980"/>
        <end position="1217"/>
    </location>
</feature>
<dbReference type="Pfam" id="PF02518">
    <property type="entry name" value="HATPase_c"/>
    <property type="match status" value="1"/>
</dbReference>
<dbReference type="EMBL" id="SNZW01000014">
    <property type="protein sequence ID" value="TDS15481.1"/>
    <property type="molecule type" value="Genomic_DNA"/>
</dbReference>
<dbReference type="InterPro" id="IPR015943">
    <property type="entry name" value="WD40/YVTN_repeat-like_dom_sf"/>
</dbReference>
<evidence type="ECO:0000259" key="6">
    <source>
        <dbReference type="PROSITE" id="PS50109"/>
    </source>
</evidence>
<dbReference type="InterPro" id="IPR013783">
    <property type="entry name" value="Ig-like_fold"/>
</dbReference>
<dbReference type="SUPFAM" id="SSF47384">
    <property type="entry name" value="Homodimeric domain of signal transducing histidine kinase"/>
    <property type="match status" value="1"/>
</dbReference>
<dbReference type="InterPro" id="IPR004358">
    <property type="entry name" value="Sig_transdc_His_kin-like_C"/>
</dbReference>
<keyword evidence="3" id="KW-0597">Phosphoprotein</keyword>
<dbReference type="PROSITE" id="PS50109">
    <property type="entry name" value="HIS_KIN"/>
    <property type="match status" value="1"/>
</dbReference>
<dbReference type="PROSITE" id="PS51257">
    <property type="entry name" value="PROKAR_LIPOPROTEIN"/>
    <property type="match status" value="1"/>
</dbReference>
<feature type="transmembrane region" description="Helical" evidence="5">
    <location>
        <begin position="908"/>
        <end position="928"/>
    </location>
</feature>
<dbReference type="Pfam" id="PF07494">
    <property type="entry name" value="Reg_prop"/>
    <property type="match status" value="2"/>
</dbReference>
<proteinExistence type="predicted"/>
<evidence type="ECO:0000256" key="1">
    <source>
        <dbReference type="ARBA" id="ARBA00000085"/>
    </source>
</evidence>
<dbReference type="AlphaFoldDB" id="A0A4R7D5N4"/>
<dbReference type="InterPro" id="IPR036890">
    <property type="entry name" value="HATPase_C_sf"/>
</dbReference>
<dbReference type="SMART" id="SM00387">
    <property type="entry name" value="HATPase_c"/>
    <property type="match status" value="1"/>
</dbReference>
<dbReference type="SUPFAM" id="SSF63829">
    <property type="entry name" value="Calcium-dependent phosphotriesterase"/>
    <property type="match status" value="2"/>
</dbReference>
<evidence type="ECO:0000256" key="2">
    <source>
        <dbReference type="ARBA" id="ARBA00012438"/>
    </source>
</evidence>
<sequence length="1217" mass="136765">MKNKIIKKPIFIFSIIYCLFLVSCQKQSKSEDETTVGDFKVPETIPLQFTEPEPFEWETITNDSLTTPVTYDLNVDALPSKPFELNTFKPLKSPMKEYDLDWDSFPTENITFDSVSFTITKSTIKKPIITKMKPPGNMAGTNVNLLQLSTNEGLPSNDITSFLETEDGGIWIGSSATNTPLTYYDGENAFVYDYPGVYKMTFDHQGKLWLVSPGPRFLTVLDFKNDTAYKITMTDNFTPFDILCDHTGTIYLNSLTEGFYAMDAEMKSLRKIKNEGSNKPWKIFEDSKNNLWLSYQDGLSVLDPSRKEFRTISNIAEIELNSIVWDIKEDANNNIWLSYPFPTPNGNSNTSSSVLRLAIDKQIVSVLGSESGYTITGDKIEEDAQGNLWIFGSTEAFILNKNRDASKTIALNATLQGSLRIPTPLKRKDGSIWIATNDKGVVIVNEFTLKTEYFDDTRGLVNNEIWEIEEDSNGDIWLGTAAGINIINQNKNSIKTLSFEQLHCNPTTLSFIKEITPNIYFINTRDGFSILDRKKNKLTSYANSLAIFGAGISILNEHTFAIYTNIGLYIYNIENDTFKKVVSKSDPDILIAGSGSILFYDKEILWIPTMNGLAKVNLKTNTVSYLREEQGLSNNNVSTAKISNEGELWLATTNGINILNLDQNTLTPIKKENGLYPTDFYDLVEKGKMMYAASGNGLIAMEKATAKTTDKGFYNFNGGLGFKSNDYLQNSPLFLKNGQFWSGVTSTSNEWKLLVLNSEPQPDSTNETVKINNMFVMDENPWFDLNIGKDSTKVQTSAYVSTNSISWDSVKPPYNIPEGLTLPYDQNSISFSYGSNAIFNRDKLNYRFILDGEDEDWNFASYTTKTKNYYNLKPGDYTFKVAVRGANSGWSVPDTLSFKIKPPWWQTWWAYLLFGLIAASILRAYIVFRARKLTKENRILEERVSHRTVQLKTKIDELKSTQSKLIQSEKMASLGELTAGIAHEIQNPLNFVNNFSEVNKELLEELEEEIDNANYEEVKALAKDVAANEDKIIFHGKRADGIVKGMLQHSRSSTGQKEMTDINTLSDEYLRLAYHGLRAKDKSFNATLNTDFDDSIGKLNIVAQDMGRVILNLITNAFYVVKKKKEQNSKGYEPTVSVSTKKQGNLVLIKVSDNGNGVPKEVLDKIFQPFFTTKPSGEGTGLGLSLSYDIVKVHGGELTVDTIQGEGTTFTIALPMK</sequence>
<comment type="caution">
    <text evidence="7">The sequence shown here is derived from an EMBL/GenBank/DDBJ whole genome shotgun (WGS) entry which is preliminary data.</text>
</comment>
<dbReference type="Gene3D" id="1.10.287.130">
    <property type="match status" value="1"/>
</dbReference>
<dbReference type="RefSeq" id="WP_133673079.1">
    <property type="nucleotide sequence ID" value="NZ_SNZW01000014.1"/>
</dbReference>
<keyword evidence="5" id="KW-0472">Membrane</keyword>
<evidence type="ECO:0000256" key="5">
    <source>
        <dbReference type="SAM" id="Phobius"/>
    </source>
</evidence>
<dbReference type="Pfam" id="PF07495">
    <property type="entry name" value="Y_Y_Y"/>
    <property type="match status" value="1"/>
</dbReference>
<dbReference type="SUPFAM" id="SSF55874">
    <property type="entry name" value="ATPase domain of HSP90 chaperone/DNA topoisomerase II/histidine kinase"/>
    <property type="match status" value="1"/>
</dbReference>
<keyword evidence="5" id="KW-1133">Transmembrane helix</keyword>
<dbReference type="PRINTS" id="PR00344">
    <property type="entry name" value="BCTRLSENSOR"/>
</dbReference>
<keyword evidence="8" id="KW-1185">Reference proteome</keyword>
<gene>
    <name evidence="7" type="ORF">DFQ03_2122</name>
</gene>
<evidence type="ECO:0000256" key="3">
    <source>
        <dbReference type="ARBA" id="ARBA00022553"/>
    </source>
</evidence>
<dbReference type="InterPro" id="IPR011123">
    <property type="entry name" value="Y_Y_Y"/>
</dbReference>
<organism evidence="7 8">
    <name type="scientific">Maribacter caenipelagi</name>
    <dbReference type="NCBI Taxonomy" id="1447781"/>
    <lineage>
        <taxon>Bacteria</taxon>
        <taxon>Pseudomonadati</taxon>
        <taxon>Bacteroidota</taxon>
        <taxon>Flavobacteriia</taxon>
        <taxon>Flavobacteriales</taxon>
        <taxon>Flavobacteriaceae</taxon>
        <taxon>Maribacter</taxon>
    </lineage>
</organism>
<dbReference type="Gene3D" id="3.30.565.10">
    <property type="entry name" value="Histidine kinase-like ATPase, C-terminal domain"/>
    <property type="match status" value="1"/>
</dbReference>
<feature type="coiled-coil region" evidence="4">
    <location>
        <begin position="992"/>
        <end position="1023"/>
    </location>
</feature>
<dbReference type="InterPro" id="IPR036097">
    <property type="entry name" value="HisK_dim/P_sf"/>
</dbReference>
<accession>A0A4R7D5N4</accession>
<reference evidence="7 8" key="1">
    <citation type="submission" date="2019-03" db="EMBL/GenBank/DDBJ databases">
        <title>Genomic Encyclopedia of Type Strains, Phase III (KMG-III): the genomes of soil and plant-associated and newly described type strains.</title>
        <authorList>
            <person name="Whitman W."/>
        </authorList>
    </citation>
    <scope>NUCLEOTIDE SEQUENCE [LARGE SCALE GENOMIC DNA]</scope>
    <source>
        <strain evidence="7 8">CECT 8455</strain>
    </source>
</reference>
<name>A0A4R7D5N4_9FLAO</name>
<evidence type="ECO:0000256" key="4">
    <source>
        <dbReference type="SAM" id="Coils"/>
    </source>
</evidence>
<dbReference type="PANTHER" id="PTHR43065">
    <property type="entry name" value="SENSOR HISTIDINE KINASE"/>
    <property type="match status" value="1"/>
</dbReference>
<dbReference type="Gene3D" id="2.130.10.10">
    <property type="entry name" value="YVTN repeat-like/Quinoprotein amine dehydrogenase"/>
    <property type="match status" value="3"/>
</dbReference>
<dbReference type="CDD" id="cd00082">
    <property type="entry name" value="HisKA"/>
    <property type="match status" value="1"/>
</dbReference>
<protein>
    <recommendedName>
        <fullName evidence="2">histidine kinase</fullName>
        <ecNumber evidence="2">2.7.13.3</ecNumber>
    </recommendedName>
</protein>
<evidence type="ECO:0000313" key="8">
    <source>
        <dbReference type="Proteomes" id="UP000295274"/>
    </source>
</evidence>
<dbReference type="PANTHER" id="PTHR43065:SF42">
    <property type="entry name" value="TWO-COMPONENT SENSOR PPRA"/>
    <property type="match status" value="1"/>
</dbReference>
<evidence type="ECO:0000313" key="7">
    <source>
        <dbReference type="EMBL" id="TDS15481.1"/>
    </source>
</evidence>
<dbReference type="InterPro" id="IPR003661">
    <property type="entry name" value="HisK_dim/P_dom"/>
</dbReference>
<keyword evidence="5" id="KW-0812">Transmembrane</keyword>
<dbReference type="OrthoDB" id="9809670at2"/>
<keyword evidence="4" id="KW-0175">Coiled coil</keyword>
<comment type="catalytic activity">
    <reaction evidence="1">
        <text>ATP + protein L-histidine = ADP + protein N-phospho-L-histidine.</text>
        <dbReference type="EC" id="2.7.13.3"/>
    </reaction>
</comment>
<dbReference type="InterPro" id="IPR005467">
    <property type="entry name" value="His_kinase_dom"/>
</dbReference>
<dbReference type="Proteomes" id="UP000295274">
    <property type="component" value="Unassembled WGS sequence"/>
</dbReference>
<dbReference type="EC" id="2.7.13.3" evidence="2"/>
<dbReference type="GO" id="GO:0000155">
    <property type="term" value="F:phosphorelay sensor kinase activity"/>
    <property type="evidence" value="ECO:0007669"/>
    <property type="project" value="InterPro"/>
</dbReference>